<dbReference type="SMART" id="SM00065">
    <property type="entry name" value="GAF"/>
    <property type="match status" value="1"/>
</dbReference>
<dbReference type="SUPFAM" id="SSF55781">
    <property type="entry name" value="GAF domain-like"/>
    <property type="match status" value="1"/>
</dbReference>
<dbReference type="AlphaFoldDB" id="A0A495IX08"/>
<keyword evidence="3" id="KW-1185">Reference proteome</keyword>
<reference evidence="2 3" key="1">
    <citation type="submission" date="2018-10" db="EMBL/GenBank/DDBJ databases">
        <title>Genomic Encyclopedia of Archaeal and Bacterial Type Strains, Phase II (KMG-II): from individual species to whole genera.</title>
        <authorList>
            <person name="Goeker M."/>
        </authorList>
    </citation>
    <scope>NUCLEOTIDE SEQUENCE [LARGE SCALE GENOMIC DNA]</scope>
    <source>
        <strain evidence="2 3">DSM 18602</strain>
    </source>
</reference>
<evidence type="ECO:0000313" key="2">
    <source>
        <dbReference type="EMBL" id="RKR81043.1"/>
    </source>
</evidence>
<evidence type="ECO:0000259" key="1">
    <source>
        <dbReference type="SMART" id="SM00065"/>
    </source>
</evidence>
<gene>
    <name evidence="2" type="ORF">BDD43_1186</name>
</gene>
<dbReference type="Gene3D" id="3.30.450.20">
    <property type="entry name" value="PAS domain"/>
    <property type="match status" value="1"/>
</dbReference>
<sequence>MPYLHIFPDPYHEFIRIQKAKIVKLFSALNFSQSQKINDVLKLAAETANVPMVTISLMGKDTQFIKSNIGLDVDEGSRETSFCKYLLDSKEVLVVPDTLVDDRFMNNPAVVSYPDIRFYAGAPLISNAGYHIGSLCVYDQIPHIFTKSRQQILGILATQVMHIMELELAVILADKRINHLANWGTKKASLERKLRAFFERSPLCHTLISPNFRILDFNIAAATFIKDTHDLRLQVGKNIRNYLSKTFRVLFSLYFKKAVGGEHIKQEVLIKNDAGVSKWWEVSLDPVTNEAGQVTSIAYNATNINDRKMQLPEISAQNKALSNIAYIQSHQYRRPVASILGLFELIRADNYQPDRECLILMEKAVNELDLVIKQVVDVAGPHTSKVSA</sequence>
<dbReference type="Gene3D" id="3.30.450.40">
    <property type="match status" value="1"/>
</dbReference>
<dbReference type="PANTHER" id="PTHR43102:SF2">
    <property type="entry name" value="GAF DOMAIN-CONTAINING PROTEIN"/>
    <property type="match status" value="1"/>
</dbReference>
<dbReference type="Pfam" id="PF01590">
    <property type="entry name" value="GAF"/>
    <property type="match status" value="1"/>
</dbReference>
<comment type="caution">
    <text evidence="2">The sequence shown here is derived from an EMBL/GenBank/DDBJ whole genome shotgun (WGS) entry which is preliminary data.</text>
</comment>
<proteinExistence type="predicted"/>
<dbReference type="SUPFAM" id="SSF55785">
    <property type="entry name" value="PYP-like sensor domain (PAS domain)"/>
    <property type="match status" value="1"/>
</dbReference>
<dbReference type="EMBL" id="RBKU01000001">
    <property type="protein sequence ID" value="RKR81043.1"/>
    <property type="molecule type" value="Genomic_DNA"/>
</dbReference>
<dbReference type="NCBIfam" id="TIGR00229">
    <property type="entry name" value="sensory_box"/>
    <property type="match status" value="1"/>
</dbReference>
<accession>A0A495IX08</accession>
<dbReference type="InterPro" id="IPR000014">
    <property type="entry name" value="PAS"/>
</dbReference>
<dbReference type="Proteomes" id="UP000268007">
    <property type="component" value="Unassembled WGS sequence"/>
</dbReference>
<dbReference type="InterPro" id="IPR003018">
    <property type="entry name" value="GAF"/>
</dbReference>
<name>A0A495IX08_9SPHI</name>
<organism evidence="2 3">
    <name type="scientific">Mucilaginibacter gracilis</name>
    <dbReference type="NCBI Taxonomy" id="423350"/>
    <lineage>
        <taxon>Bacteria</taxon>
        <taxon>Pseudomonadati</taxon>
        <taxon>Bacteroidota</taxon>
        <taxon>Sphingobacteriia</taxon>
        <taxon>Sphingobacteriales</taxon>
        <taxon>Sphingobacteriaceae</taxon>
        <taxon>Mucilaginibacter</taxon>
    </lineage>
</organism>
<feature type="domain" description="GAF" evidence="1">
    <location>
        <begin position="32"/>
        <end position="176"/>
    </location>
</feature>
<evidence type="ECO:0000313" key="3">
    <source>
        <dbReference type="Proteomes" id="UP000268007"/>
    </source>
</evidence>
<protein>
    <submittedName>
        <fullName evidence="2">PAS domain S-box-containing protein</fullName>
    </submittedName>
</protein>
<dbReference type="InterPro" id="IPR029016">
    <property type="entry name" value="GAF-like_dom_sf"/>
</dbReference>
<dbReference type="OrthoDB" id="741455at2"/>
<dbReference type="InterPro" id="IPR035965">
    <property type="entry name" value="PAS-like_dom_sf"/>
</dbReference>
<dbReference type="PANTHER" id="PTHR43102">
    <property type="entry name" value="SLR1143 PROTEIN"/>
    <property type="match status" value="1"/>
</dbReference>